<gene>
    <name evidence="9" type="primary">ftsQ</name>
    <name evidence="11" type="ORF">H8M03_11070</name>
</gene>
<evidence type="ECO:0000256" key="8">
    <source>
        <dbReference type="ARBA" id="ARBA00023306"/>
    </source>
</evidence>
<dbReference type="InterPro" id="IPR005548">
    <property type="entry name" value="Cell_div_FtsQ/DivIB_C"/>
</dbReference>
<feature type="transmembrane region" description="Helical" evidence="9">
    <location>
        <begin position="38"/>
        <end position="61"/>
    </location>
</feature>
<evidence type="ECO:0000259" key="10">
    <source>
        <dbReference type="PROSITE" id="PS51779"/>
    </source>
</evidence>
<evidence type="ECO:0000256" key="4">
    <source>
        <dbReference type="ARBA" id="ARBA00022618"/>
    </source>
</evidence>
<keyword evidence="7 9" id="KW-0472">Membrane</keyword>
<dbReference type="AlphaFoldDB" id="A0A7G9L1N3"/>
<dbReference type="Pfam" id="PF08478">
    <property type="entry name" value="POTRA_1"/>
    <property type="match status" value="1"/>
</dbReference>
<comment type="function">
    <text evidence="9">Essential cell division protein.</text>
</comment>
<evidence type="ECO:0000313" key="11">
    <source>
        <dbReference type="EMBL" id="QNM82532.1"/>
    </source>
</evidence>
<accession>A0A7G9L1N3</accession>
<protein>
    <recommendedName>
        <fullName evidence="9">Cell division protein FtsQ</fullName>
    </recommendedName>
</protein>
<evidence type="ECO:0000256" key="6">
    <source>
        <dbReference type="ARBA" id="ARBA00022989"/>
    </source>
</evidence>
<dbReference type="Gene3D" id="3.10.20.310">
    <property type="entry name" value="membrane protein fhac"/>
    <property type="match status" value="1"/>
</dbReference>
<dbReference type="HAMAP" id="MF_00911">
    <property type="entry name" value="FtsQ_subfam"/>
    <property type="match status" value="1"/>
</dbReference>
<keyword evidence="2 9" id="KW-1003">Cell membrane</keyword>
<evidence type="ECO:0000313" key="12">
    <source>
        <dbReference type="Proteomes" id="UP000515861"/>
    </source>
</evidence>
<dbReference type="PANTHER" id="PTHR35851">
    <property type="entry name" value="CELL DIVISION PROTEIN FTSQ"/>
    <property type="match status" value="1"/>
</dbReference>
<keyword evidence="4 9" id="KW-0132">Cell division</keyword>
<dbReference type="InterPro" id="IPR026579">
    <property type="entry name" value="FtsQ"/>
</dbReference>
<dbReference type="PANTHER" id="PTHR35851:SF1">
    <property type="entry name" value="CELL DIVISION PROTEIN FTSQ"/>
    <property type="match status" value="1"/>
</dbReference>
<dbReference type="PROSITE" id="PS51779">
    <property type="entry name" value="POTRA"/>
    <property type="match status" value="1"/>
</dbReference>
<reference evidence="11 12" key="1">
    <citation type="submission" date="2020-08" db="EMBL/GenBank/DDBJ databases">
        <title>Sphingomonas sp. sand1-3 16S ribosomal RNA gene Genome sequencing and assembly.</title>
        <authorList>
            <person name="Kang M."/>
        </authorList>
    </citation>
    <scope>NUCLEOTIDE SEQUENCE [LARGE SCALE GENOMIC DNA]</scope>
    <source>
        <strain evidence="12">sand1-3</strain>
    </source>
</reference>
<evidence type="ECO:0000256" key="9">
    <source>
        <dbReference type="HAMAP-Rule" id="MF_00911"/>
    </source>
</evidence>
<keyword evidence="3 9" id="KW-0997">Cell inner membrane</keyword>
<evidence type="ECO:0000256" key="5">
    <source>
        <dbReference type="ARBA" id="ARBA00022692"/>
    </source>
</evidence>
<dbReference type="EMBL" id="CP060697">
    <property type="protein sequence ID" value="QNM82532.1"/>
    <property type="molecule type" value="Genomic_DNA"/>
</dbReference>
<keyword evidence="5 9" id="KW-0812">Transmembrane</keyword>
<comment type="similarity">
    <text evidence="9">Belongs to the FtsQ/DivIB family. FtsQ subfamily.</text>
</comment>
<dbReference type="Pfam" id="PF03799">
    <property type="entry name" value="FtsQ_DivIB_C"/>
    <property type="match status" value="1"/>
</dbReference>
<feature type="domain" description="POTRA" evidence="10">
    <location>
        <begin position="80"/>
        <end position="148"/>
    </location>
</feature>
<keyword evidence="8 9" id="KW-0131">Cell cycle</keyword>
<dbReference type="GO" id="GO:0032153">
    <property type="term" value="C:cell division site"/>
    <property type="evidence" value="ECO:0007669"/>
    <property type="project" value="UniProtKB-UniRule"/>
</dbReference>
<evidence type="ECO:0000256" key="7">
    <source>
        <dbReference type="ARBA" id="ARBA00023136"/>
    </source>
</evidence>
<dbReference type="RefSeq" id="WP_187479487.1">
    <property type="nucleotide sequence ID" value="NZ_CP060697.1"/>
</dbReference>
<evidence type="ECO:0000256" key="2">
    <source>
        <dbReference type="ARBA" id="ARBA00022475"/>
    </source>
</evidence>
<name>A0A7G9L1N3_9SPHN</name>
<keyword evidence="6 9" id="KW-1133">Transmembrane helix</keyword>
<sequence>MTAARVRRGAAPKGRKGKARVAVPKKITRRIPVDEARVTRWATVAFGLFVALILAVVLVALDVPNRVMTSIGEAIGRAGFTVKRVDVVGIRNMDSAPVYRIALDQKSRAMPLVDADGIREQLLRFGWVKDARVSRRLPDTLVIDIVERRPTALWQDAGRLALIDANGTVIDRVSVTQMPDLPLLVGPGANLHGRELDRLLAAAPALEPQLVSAVWVGGRRWDLKLQTGETIALPEGVKPAETALAKFVELDKSTGLLGRGLLRLDLRLPGKMTVRLPRVPAEAPAEPTTQS</sequence>
<dbReference type="KEGG" id="ssau:H8M03_11070"/>
<dbReference type="InterPro" id="IPR034746">
    <property type="entry name" value="POTRA"/>
</dbReference>
<evidence type="ECO:0000256" key="1">
    <source>
        <dbReference type="ARBA" id="ARBA00004370"/>
    </source>
</evidence>
<dbReference type="InterPro" id="IPR013685">
    <property type="entry name" value="POTRA_FtsQ_type"/>
</dbReference>
<keyword evidence="12" id="KW-1185">Reference proteome</keyword>
<organism evidence="11 12">
    <name type="scientific">Sphingomonas sabuli</name>
    <dbReference type="NCBI Taxonomy" id="2764186"/>
    <lineage>
        <taxon>Bacteria</taxon>
        <taxon>Pseudomonadati</taxon>
        <taxon>Pseudomonadota</taxon>
        <taxon>Alphaproteobacteria</taxon>
        <taxon>Sphingomonadales</taxon>
        <taxon>Sphingomonadaceae</taxon>
        <taxon>Sphingomonas</taxon>
    </lineage>
</organism>
<dbReference type="Proteomes" id="UP000515861">
    <property type="component" value="Chromosome"/>
</dbReference>
<evidence type="ECO:0000256" key="3">
    <source>
        <dbReference type="ARBA" id="ARBA00022519"/>
    </source>
</evidence>
<dbReference type="GO" id="GO:0090529">
    <property type="term" value="P:cell septum assembly"/>
    <property type="evidence" value="ECO:0007669"/>
    <property type="project" value="InterPro"/>
</dbReference>
<comment type="subcellular location">
    <subcellularLocation>
        <location evidence="9">Cell inner membrane</location>
        <topology evidence="9">Single-pass type II membrane protein</topology>
    </subcellularLocation>
    <subcellularLocation>
        <location evidence="1">Membrane</location>
    </subcellularLocation>
    <text evidence="9">Localizes to the division septum.</text>
</comment>
<proteinExistence type="inferred from homology"/>
<dbReference type="GO" id="GO:0005886">
    <property type="term" value="C:plasma membrane"/>
    <property type="evidence" value="ECO:0007669"/>
    <property type="project" value="UniProtKB-SubCell"/>
</dbReference>
<dbReference type="GO" id="GO:0043093">
    <property type="term" value="P:FtsZ-dependent cytokinesis"/>
    <property type="evidence" value="ECO:0007669"/>
    <property type="project" value="UniProtKB-UniRule"/>
</dbReference>